<dbReference type="InterPro" id="IPR010730">
    <property type="entry name" value="HET"/>
</dbReference>
<dbReference type="OrthoDB" id="5362512at2759"/>
<dbReference type="PANTHER" id="PTHR33112">
    <property type="entry name" value="DOMAIN PROTEIN, PUTATIVE-RELATED"/>
    <property type="match status" value="1"/>
</dbReference>
<dbReference type="EMBL" id="PQXL01000277">
    <property type="protein sequence ID" value="THV47949.1"/>
    <property type="molecule type" value="Genomic_DNA"/>
</dbReference>
<gene>
    <name evidence="2" type="ORF">BGAL_0277g00020</name>
</gene>
<dbReference type="Pfam" id="PF06985">
    <property type="entry name" value="HET"/>
    <property type="match status" value="1"/>
</dbReference>
<name>A0A4S8R1N0_9HELO</name>
<accession>A0A4S8R1N0</accession>
<reference evidence="2 3" key="1">
    <citation type="submission" date="2017-12" db="EMBL/GenBank/DDBJ databases">
        <title>Comparative genomics of Botrytis spp.</title>
        <authorList>
            <person name="Valero-Jimenez C.A."/>
            <person name="Tapia P."/>
            <person name="Veloso J."/>
            <person name="Silva-Moreno E."/>
            <person name="Staats M."/>
            <person name="Valdes J.H."/>
            <person name="Van Kan J.A.L."/>
        </authorList>
    </citation>
    <scope>NUCLEOTIDE SEQUENCE [LARGE SCALE GENOMIC DNA]</scope>
    <source>
        <strain evidence="2 3">MUCL435</strain>
    </source>
</reference>
<proteinExistence type="predicted"/>
<keyword evidence="3" id="KW-1185">Reference proteome</keyword>
<dbReference type="Proteomes" id="UP000308671">
    <property type="component" value="Unassembled WGS sequence"/>
</dbReference>
<protein>
    <recommendedName>
        <fullName evidence="1">Heterokaryon incompatibility domain-containing protein</fullName>
    </recommendedName>
</protein>
<comment type="caution">
    <text evidence="2">The sequence shown here is derived from an EMBL/GenBank/DDBJ whole genome shotgun (WGS) entry which is preliminary data.</text>
</comment>
<evidence type="ECO:0000313" key="2">
    <source>
        <dbReference type="EMBL" id="THV47949.1"/>
    </source>
</evidence>
<evidence type="ECO:0000313" key="3">
    <source>
        <dbReference type="Proteomes" id="UP000308671"/>
    </source>
</evidence>
<organism evidence="2 3">
    <name type="scientific">Botrytis galanthina</name>
    <dbReference type="NCBI Taxonomy" id="278940"/>
    <lineage>
        <taxon>Eukaryota</taxon>
        <taxon>Fungi</taxon>
        <taxon>Dikarya</taxon>
        <taxon>Ascomycota</taxon>
        <taxon>Pezizomycotina</taxon>
        <taxon>Leotiomycetes</taxon>
        <taxon>Helotiales</taxon>
        <taxon>Sclerotiniaceae</taxon>
        <taxon>Botrytis</taxon>
    </lineage>
</organism>
<feature type="domain" description="Heterokaryon incompatibility" evidence="1">
    <location>
        <begin position="207"/>
        <end position="364"/>
    </location>
</feature>
<sequence>MLCEVCKSIDFGDLCYKWSQSFSDIPTVVSPETEHHESYEILLESARKGCELCIEVEKGTRRGGATSNLERCYLGISCGPGLSSGLLRQTRDESAKGIAEFWFEWATYGNVDDEERFNGERFFHSVIQSPAAALNIVSGRPIPTTPRSLESFETTQAWLQDCDCNHKNFCPSKRASLLPSHVIDVGSGNDPGLPHLHISKEGEMGNWATLSHCWGQISSHVTNVSNLDCRVHSISMQELPLTLKDAIEVTRRMGLKYLWVDSICILQGSDDAAQADWLFESSRMRDYYKCCDFCIAADDASSDEDGFLCITRTQRAKVPVSMSLAHWRRTDSCVIYLQADLNPRSQNYRRHRSILATRGWTLQEHVLSPRALHYGHEQISWNCQFQKLSESNVNPEILWSSDRPQYGMDSKRRWYDLVNEYAARNLTFETDRLFALAALVQEIKAQSGFTYWAGIWAEDAHAGLLWRTCLPVKISAAYVAPSWSWASRDISPSYDTCNLGNYPIDDWKLDSSLFKANISGCEIITVDGTLNGRLLNAKLTLRTRCLDSNQWESLQDVIIARYNFFLPWFSNENQIILSFDVQPSKNGCCLLLPLRVGGFQQKAKVILRWVSSSISNLVAKWRAGLASLSQKLTRKRKAPILQNPKCYLSRKEAIQRLSTVQRDSNYLTIVQIASSRDLVYAHGEDSYPDAQAAANNGSTMCLLVQPGTEEGTFRRVGLVQITDIEYGESLPWEMRTIVLV</sequence>
<evidence type="ECO:0000259" key="1">
    <source>
        <dbReference type="Pfam" id="PF06985"/>
    </source>
</evidence>
<dbReference type="AlphaFoldDB" id="A0A4S8R1N0"/>
<dbReference type="PANTHER" id="PTHR33112:SF16">
    <property type="entry name" value="HETEROKARYON INCOMPATIBILITY DOMAIN-CONTAINING PROTEIN"/>
    <property type="match status" value="1"/>
</dbReference>